<dbReference type="Proteomes" id="UP001066276">
    <property type="component" value="Chromosome 10"/>
</dbReference>
<evidence type="ECO:0000313" key="2">
    <source>
        <dbReference type="EMBL" id="KAJ1098822.1"/>
    </source>
</evidence>
<evidence type="ECO:0000256" key="1">
    <source>
        <dbReference type="SAM" id="Phobius"/>
    </source>
</evidence>
<comment type="caution">
    <text evidence="2">The sequence shown here is derived from an EMBL/GenBank/DDBJ whole genome shotgun (WGS) entry which is preliminary data.</text>
</comment>
<dbReference type="AlphaFoldDB" id="A0AAV7M8J1"/>
<name>A0AAV7M8J1_PLEWA</name>
<keyword evidence="1" id="KW-0472">Membrane</keyword>
<sequence length="424" mass="45834">MGVGPVRTLPTARIFRCALECFYPVHCSIFSARLGRDRPSTSSASPPGGALHALLLVHQCYFLIVDVGSASTPPADRALFRVLSACGHFYPMHCSVFFAKLVGGQPWGPAPCLVPHSPALLPRCRGWACAGIAGGPLTPSRPQRTQALYPMYCSVFSVLGLHRHRRRTAHSAAPPVHTGALSDALQRVLCPSGGRPPFNDLYDSPGGALRTSILVPQRCFLVVGAGPALTPPADRALRRAISAYGRFVRCTVAYFLPGRGETAFQRLLQVPWRPAPCLVPNSRMLLLRYVCRARTVTAGGLRSQRTRALYPMTCSVFSAKSGRVRPSRPQAQRPWFQWGPPRSGIRLLLGLLMRLCCALCLYASLVLFVLCVLCAPQLVGVLSCREVSLTLGPSPSRLTRSVLHSPARDAVEPLAVPGSLLGCF</sequence>
<keyword evidence="1" id="KW-1133">Transmembrane helix</keyword>
<keyword evidence="3" id="KW-1185">Reference proteome</keyword>
<proteinExistence type="predicted"/>
<reference evidence="2" key="1">
    <citation type="journal article" date="2022" name="bioRxiv">
        <title>Sequencing and chromosome-scale assembly of the giantPleurodeles waltlgenome.</title>
        <authorList>
            <person name="Brown T."/>
            <person name="Elewa A."/>
            <person name="Iarovenko S."/>
            <person name="Subramanian E."/>
            <person name="Araus A.J."/>
            <person name="Petzold A."/>
            <person name="Susuki M."/>
            <person name="Suzuki K.-i.T."/>
            <person name="Hayashi T."/>
            <person name="Toyoda A."/>
            <person name="Oliveira C."/>
            <person name="Osipova E."/>
            <person name="Leigh N.D."/>
            <person name="Simon A."/>
            <person name="Yun M.H."/>
        </authorList>
    </citation>
    <scope>NUCLEOTIDE SEQUENCE</scope>
    <source>
        <strain evidence="2">20211129_DDA</strain>
        <tissue evidence="2">Liver</tissue>
    </source>
</reference>
<gene>
    <name evidence="2" type="ORF">NDU88_003929</name>
</gene>
<keyword evidence="1" id="KW-0812">Transmembrane</keyword>
<dbReference type="EMBL" id="JANPWB010000014">
    <property type="protein sequence ID" value="KAJ1098822.1"/>
    <property type="molecule type" value="Genomic_DNA"/>
</dbReference>
<accession>A0AAV7M8J1</accession>
<protein>
    <submittedName>
        <fullName evidence="2">Uncharacterized protein</fullName>
    </submittedName>
</protein>
<organism evidence="2 3">
    <name type="scientific">Pleurodeles waltl</name>
    <name type="common">Iberian ribbed newt</name>
    <dbReference type="NCBI Taxonomy" id="8319"/>
    <lineage>
        <taxon>Eukaryota</taxon>
        <taxon>Metazoa</taxon>
        <taxon>Chordata</taxon>
        <taxon>Craniata</taxon>
        <taxon>Vertebrata</taxon>
        <taxon>Euteleostomi</taxon>
        <taxon>Amphibia</taxon>
        <taxon>Batrachia</taxon>
        <taxon>Caudata</taxon>
        <taxon>Salamandroidea</taxon>
        <taxon>Salamandridae</taxon>
        <taxon>Pleurodelinae</taxon>
        <taxon>Pleurodeles</taxon>
    </lineage>
</organism>
<feature type="transmembrane region" description="Helical" evidence="1">
    <location>
        <begin position="351"/>
        <end position="375"/>
    </location>
</feature>
<evidence type="ECO:0000313" key="3">
    <source>
        <dbReference type="Proteomes" id="UP001066276"/>
    </source>
</evidence>